<dbReference type="AlphaFoldDB" id="A0AA39IKB3"/>
<feature type="region of interest" description="Disordered" evidence="1">
    <location>
        <begin position="42"/>
        <end position="102"/>
    </location>
</feature>
<keyword evidence="3" id="KW-1185">Reference proteome</keyword>
<accession>A0AA39IKB3</accession>
<evidence type="ECO:0000313" key="3">
    <source>
        <dbReference type="Proteomes" id="UP001175271"/>
    </source>
</evidence>
<dbReference type="EMBL" id="JAUCMV010000001">
    <property type="protein sequence ID" value="KAK0425902.1"/>
    <property type="molecule type" value="Genomic_DNA"/>
</dbReference>
<evidence type="ECO:0000256" key="1">
    <source>
        <dbReference type="SAM" id="MobiDB-lite"/>
    </source>
</evidence>
<sequence>MILSPSRPSASLDTHLRPIDLGAILIFVHCVPTLLRAPETLLPSFSLRPGPSPQKPYSTSPGTAVDFGGPMTSSGRRRRPRPPGWWRPFGPPDAAATEGRRL</sequence>
<reference evidence="2" key="1">
    <citation type="submission" date="2023-06" db="EMBL/GenBank/DDBJ databases">
        <title>Genomic analysis of the entomopathogenic nematode Steinernema hermaphroditum.</title>
        <authorList>
            <person name="Schwarz E.M."/>
            <person name="Heppert J.K."/>
            <person name="Baniya A."/>
            <person name="Schwartz H.T."/>
            <person name="Tan C.-H."/>
            <person name="Antoshechkin I."/>
            <person name="Sternberg P.W."/>
            <person name="Goodrich-Blair H."/>
            <person name="Dillman A.R."/>
        </authorList>
    </citation>
    <scope>NUCLEOTIDE SEQUENCE</scope>
    <source>
        <strain evidence="2">PS9179</strain>
        <tissue evidence="2">Whole animal</tissue>
    </source>
</reference>
<feature type="compositionally biased region" description="Pro residues" evidence="1">
    <location>
        <begin position="82"/>
        <end position="91"/>
    </location>
</feature>
<organism evidence="2 3">
    <name type="scientific">Steinernema hermaphroditum</name>
    <dbReference type="NCBI Taxonomy" id="289476"/>
    <lineage>
        <taxon>Eukaryota</taxon>
        <taxon>Metazoa</taxon>
        <taxon>Ecdysozoa</taxon>
        <taxon>Nematoda</taxon>
        <taxon>Chromadorea</taxon>
        <taxon>Rhabditida</taxon>
        <taxon>Tylenchina</taxon>
        <taxon>Panagrolaimomorpha</taxon>
        <taxon>Strongyloidoidea</taxon>
        <taxon>Steinernematidae</taxon>
        <taxon>Steinernema</taxon>
    </lineage>
</organism>
<proteinExistence type="predicted"/>
<comment type="caution">
    <text evidence="2">The sequence shown here is derived from an EMBL/GenBank/DDBJ whole genome shotgun (WGS) entry which is preliminary data.</text>
</comment>
<evidence type="ECO:0000313" key="2">
    <source>
        <dbReference type="EMBL" id="KAK0425902.1"/>
    </source>
</evidence>
<gene>
    <name evidence="2" type="ORF">QR680_009447</name>
</gene>
<dbReference type="Proteomes" id="UP001175271">
    <property type="component" value="Unassembled WGS sequence"/>
</dbReference>
<name>A0AA39IKB3_9BILA</name>
<protein>
    <submittedName>
        <fullName evidence="2">Uncharacterized protein</fullName>
    </submittedName>
</protein>